<keyword evidence="7" id="KW-1185">Reference proteome</keyword>
<feature type="transmembrane region" description="Helical" evidence="5">
    <location>
        <begin position="309"/>
        <end position="329"/>
    </location>
</feature>
<dbReference type="eggNOG" id="KOG2083">
    <property type="taxonomic scope" value="Eukaryota"/>
</dbReference>
<dbReference type="GO" id="GO:0055064">
    <property type="term" value="P:chloride ion homeostasis"/>
    <property type="evidence" value="ECO:0007669"/>
    <property type="project" value="TreeGrafter"/>
</dbReference>
<feature type="transmembrane region" description="Helical" evidence="5">
    <location>
        <begin position="49"/>
        <end position="82"/>
    </location>
</feature>
<reference evidence="8" key="2">
    <citation type="submission" date="2016-11" db="UniProtKB">
        <authorList>
            <consortium name="WormBaseParasite"/>
        </authorList>
    </citation>
    <scope>IDENTIFICATION</scope>
</reference>
<dbReference type="InterPro" id="IPR004842">
    <property type="entry name" value="SLC12A_fam"/>
</dbReference>
<evidence type="ECO:0000313" key="7">
    <source>
        <dbReference type="Proteomes" id="UP000095285"/>
    </source>
</evidence>
<feature type="transmembrane region" description="Helical" evidence="5">
    <location>
        <begin position="265"/>
        <end position="289"/>
    </location>
</feature>
<feature type="transmembrane region" description="Helical" evidence="5">
    <location>
        <begin position="168"/>
        <end position="189"/>
    </location>
</feature>
<dbReference type="GO" id="GO:0015379">
    <property type="term" value="F:potassium:chloride symporter activity"/>
    <property type="evidence" value="ECO:0007669"/>
    <property type="project" value="TreeGrafter"/>
</dbReference>
<evidence type="ECO:0000259" key="6">
    <source>
        <dbReference type="Pfam" id="PF00324"/>
    </source>
</evidence>
<feature type="transmembrane region" description="Helical" evidence="5">
    <location>
        <begin position="232"/>
        <end position="253"/>
    </location>
</feature>
<dbReference type="Gene3D" id="1.20.1740.10">
    <property type="entry name" value="Amino acid/polyamine transporter I"/>
    <property type="match status" value="1"/>
</dbReference>
<comment type="subcellular location">
    <subcellularLocation>
        <location evidence="1">Membrane</location>
        <topology evidence="1">Multi-pass membrane protein</topology>
    </subcellularLocation>
</comment>
<feature type="transmembrane region" description="Helical" evidence="5">
    <location>
        <begin position="94"/>
        <end position="116"/>
    </location>
</feature>
<keyword evidence="3 5" id="KW-1133">Transmembrane helix</keyword>
<evidence type="ECO:0000256" key="5">
    <source>
        <dbReference type="SAM" id="Phobius"/>
    </source>
</evidence>
<dbReference type="STRING" id="7209.A0A1I7VCX8"/>
<evidence type="ECO:0000256" key="3">
    <source>
        <dbReference type="ARBA" id="ARBA00022989"/>
    </source>
</evidence>
<dbReference type="PANTHER" id="PTHR11827:SF6">
    <property type="entry name" value="SOLUTE CARRIER FAMILY 12 MEMBER 8"/>
    <property type="match status" value="1"/>
</dbReference>
<keyword evidence="2 5" id="KW-0812">Transmembrane</keyword>
<accession>A0A1I7VCX8</accession>
<dbReference type="PIRSF" id="PIRSF006060">
    <property type="entry name" value="AA_transporter"/>
    <property type="match status" value="1"/>
</dbReference>
<protein>
    <submittedName>
        <fullName evidence="8">AA_permease domain-containing protein</fullName>
    </submittedName>
</protein>
<reference evidence="7" key="1">
    <citation type="submission" date="2012-04" db="EMBL/GenBank/DDBJ databases">
        <title>The Genome Sequence of Loa loa.</title>
        <authorList>
            <consortium name="The Broad Institute Genome Sequencing Platform"/>
            <consortium name="Broad Institute Genome Sequencing Center for Infectious Disease"/>
            <person name="Nutman T.B."/>
            <person name="Fink D.L."/>
            <person name="Russ C."/>
            <person name="Young S."/>
            <person name="Zeng Q."/>
            <person name="Gargeya S."/>
            <person name="Alvarado L."/>
            <person name="Berlin A."/>
            <person name="Chapman S.B."/>
            <person name="Chen Z."/>
            <person name="Freedman E."/>
            <person name="Gellesch M."/>
            <person name="Goldberg J."/>
            <person name="Griggs A."/>
            <person name="Gujja S."/>
            <person name="Heilman E.R."/>
            <person name="Heiman D."/>
            <person name="Howarth C."/>
            <person name="Mehta T."/>
            <person name="Neiman D."/>
            <person name="Pearson M."/>
            <person name="Roberts A."/>
            <person name="Saif S."/>
            <person name="Shea T."/>
            <person name="Shenoy N."/>
            <person name="Sisk P."/>
            <person name="Stolte C."/>
            <person name="Sykes S."/>
            <person name="White J."/>
            <person name="Yandava C."/>
            <person name="Haas B."/>
            <person name="Henn M.R."/>
            <person name="Nusbaum C."/>
            <person name="Birren B."/>
        </authorList>
    </citation>
    <scope>NUCLEOTIDE SEQUENCE [LARGE SCALE GENOMIC DNA]</scope>
</reference>
<name>A0A1I7VCX8_LOALO</name>
<dbReference type="Proteomes" id="UP000095285">
    <property type="component" value="Unassembled WGS sequence"/>
</dbReference>
<dbReference type="GO" id="GO:1990573">
    <property type="term" value="P:potassium ion import across plasma membrane"/>
    <property type="evidence" value="ECO:0007669"/>
    <property type="project" value="TreeGrafter"/>
</dbReference>
<dbReference type="Pfam" id="PF00324">
    <property type="entry name" value="AA_permease"/>
    <property type="match status" value="1"/>
</dbReference>
<dbReference type="PANTHER" id="PTHR11827">
    <property type="entry name" value="SOLUTE CARRIER FAMILY 12, CATION COTRANSPORTERS"/>
    <property type="match status" value="1"/>
</dbReference>
<evidence type="ECO:0000256" key="4">
    <source>
        <dbReference type="ARBA" id="ARBA00023136"/>
    </source>
</evidence>
<evidence type="ECO:0000313" key="8">
    <source>
        <dbReference type="WBParaSite" id="EN70_12425"/>
    </source>
</evidence>
<evidence type="ECO:0000256" key="1">
    <source>
        <dbReference type="ARBA" id="ARBA00004141"/>
    </source>
</evidence>
<dbReference type="GO" id="GO:0016020">
    <property type="term" value="C:membrane"/>
    <property type="evidence" value="ECO:0007669"/>
    <property type="project" value="UniProtKB-SubCell"/>
</dbReference>
<feature type="domain" description="Amino acid permease/ SLC12A" evidence="6">
    <location>
        <begin position="53"/>
        <end position="344"/>
    </location>
</feature>
<dbReference type="AlphaFoldDB" id="A0A1I7VCX8"/>
<dbReference type="WBParaSite" id="EN70_12425">
    <property type="protein sequence ID" value="EN70_12425"/>
    <property type="gene ID" value="EN70_12425"/>
</dbReference>
<dbReference type="GO" id="GO:0055075">
    <property type="term" value="P:potassium ion homeostasis"/>
    <property type="evidence" value="ECO:0007669"/>
    <property type="project" value="TreeGrafter"/>
</dbReference>
<sequence length="354" mass="38687">MTNEECETIREPMDSLFSRGRLQSNSNEPWWQKNFFITRPLLFGTWDGVFTTVLGIGGIVNAVILLIICTSLALISVFSAIGIYERCQIQSGGIYFLVSHILGGQIGGAIGLMYTFGQLYDDVLIGFGESAARFLGIENSFIHKIIAIAGLLALTGTNMIGVRWIIRLQLILLIFLMVALIDFYLGALFKVDIENGVGYFSMIRLDANMNPMYDGFNCSQLGFDVQQIRQNFFTVFGVFFANFLGVLAGVNMSDDLRDPQLSIPVGELSAIAVSSMIILSFILLLGSLVNRAYLICDTLIAEKVSYTGFLYLIGLYVSSLSSTVGTLIGTPRVIQSIASEGIIPILNPLAIGVC</sequence>
<dbReference type="GO" id="GO:0006884">
    <property type="term" value="P:cell volume homeostasis"/>
    <property type="evidence" value="ECO:0007669"/>
    <property type="project" value="TreeGrafter"/>
</dbReference>
<evidence type="ECO:0000256" key="2">
    <source>
        <dbReference type="ARBA" id="ARBA00022692"/>
    </source>
</evidence>
<proteinExistence type="predicted"/>
<organism evidence="7 8">
    <name type="scientific">Loa loa</name>
    <name type="common">Eye worm</name>
    <name type="synonym">Filaria loa</name>
    <dbReference type="NCBI Taxonomy" id="7209"/>
    <lineage>
        <taxon>Eukaryota</taxon>
        <taxon>Metazoa</taxon>
        <taxon>Ecdysozoa</taxon>
        <taxon>Nematoda</taxon>
        <taxon>Chromadorea</taxon>
        <taxon>Rhabditida</taxon>
        <taxon>Spirurina</taxon>
        <taxon>Spiruromorpha</taxon>
        <taxon>Filarioidea</taxon>
        <taxon>Onchocercidae</taxon>
        <taxon>Loa</taxon>
    </lineage>
</organism>
<dbReference type="InterPro" id="IPR004841">
    <property type="entry name" value="AA-permease/SLC12A_dom"/>
</dbReference>
<keyword evidence="4 5" id="KW-0472">Membrane</keyword>